<accession>A0A418PQ31</accession>
<organism evidence="1 2">
    <name type="scientific">Algoriphagus lacus</name>
    <dbReference type="NCBI Taxonomy" id="2056311"/>
    <lineage>
        <taxon>Bacteria</taxon>
        <taxon>Pseudomonadati</taxon>
        <taxon>Bacteroidota</taxon>
        <taxon>Cytophagia</taxon>
        <taxon>Cytophagales</taxon>
        <taxon>Cyclobacteriaceae</taxon>
        <taxon>Algoriphagus</taxon>
    </lineage>
</organism>
<comment type="caution">
    <text evidence="1">The sequence shown here is derived from an EMBL/GenBank/DDBJ whole genome shotgun (WGS) entry which is preliminary data.</text>
</comment>
<evidence type="ECO:0000313" key="2">
    <source>
        <dbReference type="Proteomes" id="UP000283522"/>
    </source>
</evidence>
<sequence>MHIAIVSYFSTGAYDTNTIDEDKILSAILTELGISHEIQAWSDPQVDWSNYSHLLIKSTWDYFDYYPEFLQWIEKIQQLGIPVLNDLKTVKWNSSKNYLLEIEEKGYPVIAGMILPKGIRPNLELIKQKVTSEIFVVKPLVSGGAKNTLKIPVKDWAEYEEKVFQLVQNEDFLVQPFVSEVAEVGEYSMIFFNRTFSHGVLKTPAKSDFRVQHYFGGTIQEIHPSATMLESGQKLIDTFGADTLYSRVDGVEIDGVFHLMELELIEPYLFLGLSEKAIPNYRDALKKRLLG</sequence>
<keyword evidence="2" id="KW-1185">Reference proteome</keyword>
<gene>
    <name evidence="1" type="ORF">D0X99_12635</name>
</gene>
<name>A0A418PQ31_9BACT</name>
<evidence type="ECO:0000313" key="1">
    <source>
        <dbReference type="EMBL" id="RIW14406.1"/>
    </source>
</evidence>
<dbReference type="AlphaFoldDB" id="A0A418PQ31"/>
<dbReference type="EMBL" id="QXML01000006">
    <property type="protein sequence ID" value="RIW14406.1"/>
    <property type="molecule type" value="Genomic_DNA"/>
</dbReference>
<dbReference type="InterPro" id="IPR053191">
    <property type="entry name" value="DcsG_Biosynth_Enzyme"/>
</dbReference>
<dbReference type="SUPFAM" id="SSF56059">
    <property type="entry name" value="Glutathione synthetase ATP-binding domain-like"/>
    <property type="match status" value="1"/>
</dbReference>
<dbReference type="PANTHER" id="PTHR39217:SF1">
    <property type="entry name" value="GLUTATHIONE SYNTHETASE"/>
    <property type="match status" value="1"/>
</dbReference>
<dbReference type="OrthoDB" id="3373978at2"/>
<dbReference type="Proteomes" id="UP000283522">
    <property type="component" value="Unassembled WGS sequence"/>
</dbReference>
<dbReference type="PANTHER" id="PTHR39217">
    <property type="match status" value="1"/>
</dbReference>
<reference evidence="1 2" key="1">
    <citation type="submission" date="2018-09" db="EMBL/GenBank/DDBJ databases">
        <authorList>
            <person name="Wang X."/>
            <person name="Du Z."/>
        </authorList>
    </citation>
    <scope>NUCLEOTIDE SEQUENCE [LARGE SCALE GENOMIC DNA]</scope>
    <source>
        <strain evidence="1 2">N3</strain>
    </source>
</reference>
<proteinExistence type="predicted"/>
<protein>
    <submittedName>
        <fullName evidence="1">Glutathione synthetase</fullName>
    </submittedName>
</protein>